<dbReference type="Pfam" id="PF08486">
    <property type="entry name" value="SpoIID"/>
    <property type="match status" value="1"/>
</dbReference>
<dbReference type="PANTHER" id="PTHR30032:SF4">
    <property type="entry name" value="AMIDASE ENHANCER"/>
    <property type="match status" value="1"/>
</dbReference>
<sequence length="562" mass="61987">MLGQKSWSVVTTGKRSGLLLAAGVAVVGNLLSSAPAPAQQPQNPVLQIGIVQRFGRDDAKTLVIEPLDGASLTVQFKTGEQLETLTTNQIVLDTSPVPLETTSLQERVVLSTHRSFESAEDSANQWRDRGIETEIAQPGDWQVWAKRDVYSTPLLRRLLLKDLQAAGYENVYVDSQVLRDVPKAAAIFNGFRYNRDIVSIIASNQRVRVIEKYGDVEDTVRVYGGNLRLQPNAYGTYTLVNQVPIETYLRGVVPYEIGLAAPPTTIEAQAILARTYVLRNLRRFEVDNYELCADTQCQVYRGITGAADKTDRAISNTRGQVLTYGDELVDALYSSNAGGVTAAFSHVWNGPDRPYLQPVVDSVVGSWDLVTRPLTDENNLKAFLSLESGFNEETWDTFRWSEDASLDEIEQDLKTYLQARNYPLANFTEVQRLVVTERAPSGRVQTLQIATDMGVVTLEKDEVIRAIAAPLSLLFYTAGLYDTVPGEAEPQLTGYRFIGGGFGHGVGMSQTGAYNLGDLNWSAERILKFYYPGTELQPISDALVFWRDPTAVVSEPGTDAAP</sequence>
<name>A0A4Q7EB25_9CYAN</name>
<organism evidence="3 4">
    <name type="scientific">Leptolyngbya iicbica LK</name>
    <dbReference type="NCBI Taxonomy" id="2294035"/>
    <lineage>
        <taxon>Bacteria</taxon>
        <taxon>Bacillati</taxon>
        <taxon>Cyanobacteriota</taxon>
        <taxon>Cyanophyceae</taxon>
        <taxon>Leptolyngbyales</taxon>
        <taxon>Leptolyngbyaceae</taxon>
        <taxon>Leptolyngbya group</taxon>
        <taxon>Leptolyngbya</taxon>
        <taxon>Leptolyngbya iicbica</taxon>
    </lineage>
</organism>
<dbReference type="InterPro" id="IPR051922">
    <property type="entry name" value="Bact_Sporulation_Assoc"/>
</dbReference>
<evidence type="ECO:0000256" key="1">
    <source>
        <dbReference type="SAM" id="SignalP"/>
    </source>
</evidence>
<evidence type="ECO:0000313" key="3">
    <source>
        <dbReference type="EMBL" id="RZM79838.1"/>
    </source>
</evidence>
<feature type="domain" description="Sporulation stage II protein D amidase enhancer LytB N-terminal" evidence="2">
    <location>
        <begin position="235"/>
        <end position="324"/>
    </location>
</feature>
<comment type="caution">
    <text evidence="3">The sequence shown here is derived from an EMBL/GenBank/DDBJ whole genome shotgun (WGS) entry which is preliminary data.</text>
</comment>
<keyword evidence="1" id="KW-0732">Signal</keyword>
<dbReference type="EMBL" id="QVFV01000002">
    <property type="protein sequence ID" value="RZM79838.1"/>
    <property type="molecule type" value="Genomic_DNA"/>
</dbReference>
<keyword evidence="4" id="KW-1185">Reference proteome</keyword>
<dbReference type="PANTHER" id="PTHR30032">
    <property type="entry name" value="N-ACETYLMURAMOYL-L-ALANINE AMIDASE-RELATED"/>
    <property type="match status" value="1"/>
</dbReference>
<dbReference type="InterPro" id="IPR013693">
    <property type="entry name" value="SpoIID/LytB_N"/>
</dbReference>
<feature type="signal peptide" evidence="1">
    <location>
        <begin position="1"/>
        <end position="38"/>
    </location>
</feature>
<evidence type="ECO:0000259" key="2">
    <source>
        <dbReference type="Pfam" id="PF08486"/>
    </source>
</evidence>
<gene>
    <name evidence="3" type="ORF">DYY88_09140</name>
</gene>
<feature type="chain" id="PRO_5020469305" evidence="1">
    <location>
        <begin position="39"/>
        <end position="562"/>
    </location>
</feature>
<dbReference type="OrthoDB" id="501259at2"/>
<reference evidence="3 4" key="1">
    <citation type="submission" date="2018-11" db="EMBL/GenBank/DDBJ databases">
        <title>Whole genome sequencing of an environmental sample.</title>
        <authorList>
            <person name="Sarangi A.N."/>
            <person name="Singh D."/>
            <person name="Tripathy S."/>
        </authorList>
    </citation>
    <scope>NUCLEOTIDE SEQUENCE [LARGE SCALE GENOMIC DNA]</scope>
    <source>
        <strain evidence="3 4">Lakshadweep</strain>
    </source>
</reference>
<dbReference type="Proteomes" id="UP000292459">
    <property type="component" value="Unassembled WGS sequence"/>
</dbReference>
<dbReference type="GO" id="GO:0030435">
    <property type="term" value="P:sporulation resulting in formation of a cellular spore"/>
    <property type="evidence" value="ECO:0007669"/>
    <property type="project" value="InterPro"/>
</dbReference>
<accession>A0A4Q7EB25</accession>
<evidence type="ECO:0000313" key="4">
    <source>
        <dbReference type="Proteomes" id="UP000292459"/>
    </source>
</evidence>
<dbReference type="AlphaFoldDB" id="A0A4Q7EB25"/>
<dbReference type="InterPro" id="IPR013486">
    <property type="entry name" value="SpoIID/LytB"/>
</dbReference>
<dbReference type="GO" id="GO:0030288">
    <property type="term" value="C:outer membrane-bounded periplasmic space"/>
    <property type="evidence" value="ECO:0007669"/>
    <property type="project" value="TreeGrafter"/>
</dbReference>
<proteinExistence type="predicted"/>
<protein>
    <submittedName>
        <fullName evidence="3">SpoIID/LytB domain-containing protein</fullName>
    </submittedName>
</protein>
<dbReference type="NCBIfam" id="TIGR02669">
    <property type="entry name" value="SpoIID_LytB"/>
    <property type="match status" value="1"/>
</dbReference>